<dbReference type="PANTHER" id="PTHR11359:SF2">
    <property type="entry name" value="AMP DEAMINASE 3"/>
    <property type="match status" value="1"/>
</dbReference>
<evidence type="ECO:0000256" key="1">
    <source>
        <dbReference type="ARBA" id="ARBA00006676"/>
    </source>
</evidence>
<evidence type="ECO:0000313" key="4">
    <source>
        <dbReference type="Proteomes" id="UP000288216"/>
    </source>
</evidence>
<name>A0A401Q5Y6_SCYTO</name>
<keyword evidence="2" id="KW-0546">Nucleotide metabolism</keyword>
<dbReference type="GO" id="GO:0032264">
    <property type="term" value="P:IMP salvage"/>
    <property type="evidence" value="ECO:0007669"/>
    <property type="project" value="InterPro"/>
</dbReference>
<sequence length="98" mass="11769">GRQTFHRFDKFNAKYNPVGASELRDLYLKTDNYMQGEYFARIIKEVSRDLEESKYQYTEPRLSVYGGSPNEWANLARWFIKQQVYSPNVRWVIQVPRI</sequence>
<protein>
    <submittedName>
        <fullName evidence="3">Uncharacterized protein</fullName>
    </submittedName>
</protein>
<comment type="similarity">
    <text evidence="1">Belongs to the metallo-dependent hydrolases superfamily. Adenosine and AMP deaminases family.</text>
</comment>
<evidence type="ECO:0000256" key="2">
    <source>
        <dbReference type="ARBA" id="ARBA00023080"/>
    </source>
</evidence>
<dbReference type="Proteomes" id="UP000288216">
    <property type="component" value="Unassembled WGS sequence"/>
</dbReference>
<dbReference type="GO" id="GO:0046033">
    <property type="term" value="P:AMP metabolic process"/>
    <property type="evidence" value="ECO:0007669"/>
    <property type="project" value="TreeGrafter"/>
</dbReference>
<comment type="caution">
    <text evidence="3">The sequence shown here is derived from an EMBL/GenBank/DDBJ whole genome shotgun (WGS) entry which is preliminary data.</text>
</comment>
<evidence type="ECO:0000313" key="3">
    <source>
        <dbReference type="EMBL" id="GCB80768.1"/>
    </source>
</evidence>
<reference evidence="3 4" key="1">
    <citation type="journal article" date="2018" name="Nat. Ecol. Evol.">
        <title>Shark genomes provide insights into elasmobranch evolution and the origin of vertebrates.</title>
        <authorList>
            <person name="Hara Y"/>
            <person name="Yamaguchi K"/>
            <person name="Onimaru K"/>
            <person name="Kadota M"/>
            <person name="Koyanagi M"/>
            <person name="Keeley SD"/>
            <person name="Tatsumi K"/>
            <person name="Tanaka K"/>
            <person name="Motone F"/>
            <person name="Kageyama Y"/>
            <person name="Nozu R"/>
            <person name="Adachi N"/>
            <person name="Nishimura O"/>
            <person name="Nakagawa R"/>
            <person name="Tanegashima C"/>
            <person name="Kiyatake I"/>
            <person name="Matsumoto R"/>
            <person name="Murakumo K"/>
            <person name="Nishida K"/>
            <person name="Terakita A"/>
            <person name="Kuratani S"/>
            <person name="Sato K"/>
            <person name="Hyodo S Kuraku.S."/>
        </authorList>
    </citation>
    <scope>NUCLEOTIDE SEQUENCE [LARGE SCALE GENOMIC DNA]</scope>
</reference>
<dbReference type="OMA" id="DINACHI"/>
<organism evidence="3 4">
    <name type="scientific">Scyliorhinus torazame</name>
    <name type="common">Cloudy catshark</name>
    <name type="synonym">Catulus torazame</name>
    <dbReference type="NCBI Taxonomy" id="75743"/>
    <lineage>
        <taxon>Eukaryota</taxon>
        <taxon>Metazoa</taxon>
        <taxon>Chordata</taxon>
        <taxon>Craniata</taxon>
        <taxon>Vertebrata</taxon>
        <taxon>Chondrichthyes</taxon>
        <taxon>Elasmobranchii</taxon>
        <taxon>Galeomorphii</taxon>
        <taxon>Galeoidea</taxon>
        <taxon>Carcharhiniformes</taxon>
        <taxon>Scyliorhinidae</taxon>
        <taxon>Scyliorhinus</taxon>
    </lineage>
</organism>
<keyword evidence="4" id="KW-1185">Reference proteome</keyword>
<dbReference type="Pfam" id="PF19326">
    <property type="entry name" value="AMP_deaminase"/>
    <property type="match status" value="1"/>
</dbReference>
<feature type="non-terminal residue" evidence="3">
    <location>
        <position position="1"/>
    </location>
</feature>
<dbReference type="InterPro" id="IPR032466">
    <property type="entry name" value="Metal_Hydrolase"/>
</dbReference>
<dbReference type="GO" id="GO:0005829">
    <property type="term" value="C:cytosol"/>
    <property type="evidence" value="ECO:0007669"/>
    <property type="project" value="TreeGrafter"/>
</dbReference>
<dbReference type="EMBL" id="BFAA01027489">
    <property type="protein sequence ID" value="GCB80768.1"/>
    <property type="molecule type" value="Genomic_DNA"/>
</dbReference>
<gene>
    <name evidence="3" type="ORF">scyTo_0023237</name>
</gene>
<proteinExistence type="inferred from homology"/>
<dbReference type="SUPFAM" id="SSF51556">
    <property type="entry name" value="Metallo-dependent hydrolases"/>
    <property type="match status" value="1"/>
</dbReference>
<dbReference type="PANTHER" id="PTHR11359">
    <property type="entry name" value="AMP DEAMINASE"/>
    <property type="match status" value="1"/>
</dbReference>
<dbReference type="InterPro" id="IPR006329">
    <property type="entry name" value="AMPD"/>
</dbReference>
<dbReference type="OrthoDB" id="1723809at2759"/>
<dbReference type="GO" id="GO:0003876">
    <property type="term" value="F:AMP deaminase activity"/>
    <property type="evidence" value="ECO:0007669"/>
    <property type="project" value="InterPro"/>
</dbReference>
<dbReference type="STRING" id="75743.A0A401Q5Y6"/>
<dbReference type="Gene3D" id="3.20.20.140">
    <property type="entry name" value="Metal-dependent hydrolases"/>
    <property type="match status" value="1"/>
</dbReference>
<dbReference type="AlphaFoldDB" id="A0A401Q5Y6"/>
<accession>A0A401Q5Y6</accession>